<sequence length="217" mass="24616">LPEAYTEESYRQSQAEDVAAAFNEIQGKSGGDRKTATESERNFQQWSARYQLAALWTDQTFKKEVLTRAFKYYQRRLPPGRLLRIVGTDFEVQPDITQIQSPVDITVTSGIQAFNKQLRLQSEQEMIALAGNDAFAPYFKPGPVLKEFLRDRGWKNVEKFIKTDEEVAQERQQALQQQLQISEGQADAEARREASVKVIAEAAKPRQIPSKSSSASK</sequence>
<protein>
    <submittedName>
        <fullName evidence="1">Uncharacterized protein</fullName>
    </submittedName>
</protein>
<name>A0A0F9EX61_9ZZZZ</name>
<proteinExistence type="predicted"/>
<gene>
    <name evidence="1" type="ORF">LCGC14_2314230</name>
</gene>
<organism evidence="1">
    <name type="scientific">marine sediment metagenome</name>
    <dbReference type="NCBI Taxonomy" id="412755"/>
    <lineage>
        <taxon>unclassified sequences</taxon>
        <taxon>metagenomes</taxon>
        <taxon>ecological metagenomes</taxon>
    </lineage>
</organism>
<evidence type="ECO:0000313" key="1">
    <source>
        <dbReference type="EMBL" id="KKL49565.1"/>
    </source>
</evidence>
<reference evidence="1" key="1">
    <citation type="journal article" date="2015" name="Nature">
        <title>Complex archaea that bridge the gap between prokaryotes and eukaryotes.</title>
        <authorList>
            <person name="Spang A."/>
            <person name="Saw J.H."/>
            <person name="Jorgensen S.L."/>
            <person name="Zaremba-Niedzwiedzka K."/>
            <person name="Martijn J."/>
            <person name="Lind A.E."/>
            <person name="van Eijk R."/>
            <person name="Schleper C."/>
            <person name="Guy L."/>
            <person name="Ettema T.J."/>
        </authorList>
    </citation>
    <scope>NUCLEOTIDE SEQUENCE</scope>
</reference>
<dbReference type="EMBL" id="LAZR01032913">
    <property type="protein sequence ID" value="KKL49565.1"/>
    <property type="molecule type" value="Genomic_DNA"/>
</dbReference>
<dbReference type="AlphaFoldDB" id="A0A0F9EX61"/>
<comment type="caution">
    <text evidence="1">The sequence shown here is derived from an EMBL/GenBank/DDBJ whole genome shotgun (WGS) entry which is preliminary data.</text>
</comment>
<accession>A0A0F9EX61</accession>
<feature type="non-terminal residue" evidence="1">
    <location>
        <position position="1"/>
    </location>
</feature>